<gene>
    <name evidence="1" type="ORF">DGG96_19800</name>
</gene>
<comment type="caution">
    <text evidence="1">The sequence shown here is derived from an EMBL/GenBank/DDBJ whole genome shotgun (WGS) entry which is preliminary data.</text>
</comment>
<evidence type="ECO:0000313" key="2">
    <source>
        <dbReference type="Proteomes" id="UP000247152"/>
    </source>
</evidence>
<organism evidence="1 2">
    <name type="scientific">Legionella qingyii</name>
    <dbReference type="NCBI Taxonomy" id="2184757"/>
    <lineage>
        <taxon>Bacteria</taxon>
        <taxon>Pseudomonadati</taxon>
        <taxon>Pseudomonadota</taxon>
        <taxon>Gammaproteobacteria</taxon>
        <taxon>Legionellales</taxon>
        <taxon>Legionellaceae</taxon>
        <taxon>Legionella</taxon>
    </lineage>
</organism>
<dbReference type="EMBL" id="QHJG01000056">
    <property type="protein sequence ID" value="PWY53916.1"/>
    <property type="molecule type" value="Genomic_DNA"/>
</dbReference>
<proteinExistence type="predicted"/>
<protein>
    <submittedName>
        <fullName evidence="1">Uncharacterized protein</fullName>
    </submittedName>
</protein>
<name>A0A317TZP3_9GAMM</name>
<reference evidence="1 2" key="1">
    <citation type="submission" date="2018-05" db="EMBL/GenBank/DDBJ databases">
        <title>Legionella qingyii sp.nov., whole genome shotgun sequence.</title>
        <authorList>
            <person name="Wu H."/>
            <person name="Zhu Q."/>
            <person name="Hu C."/>
        </authorList>
    </citation>
    <scope>NUCLEOTIDE SEQUENCE [LARGE SCALE GENOMIC DNA]</scope>
    <source>
        <strain evidence="1 2">HEB18</strain>
    </source>
</reference>
<dbReference type="AlphaFoldDB" id="A0A317TZP3"/>
<dbReference type="Proteomes" id="UP000247152">
    <property type="component" value="Unassembled WGS sequence"/>
</dbReference>
<sequence length="92" mass="10309">MPGEELDVFVVGCFRTGVRENFIHNLDIEEENLHHDFQKDYPDFGDRVIASDGTTILAWLEQPHNDLVSIGVPISNAVSFVVSNIGDHMQSL</sequence>
<evidence type="ECO:0000313" key="1">
    <source>
        <dbReference type="EMBL" id="PWY53916.1"/>
    </source>
</evidence>
<accession>A0A317TZP3</accession>